<dbReference type="Gene3D" id="3.90.550.10">
    <property type="entry name" value="Spore Coat Polysaccharide Biosynthesis Protein SpsA, Chain A"/>
    <property type="match status" value="1"/>
</dbReference>
<accession>A0A2W5FH50</accession>
<reference evidence="9 10" key="1">
    <citation type="submission" date="2017-08" db="EMBL/GenBank/DDBJ databases">
        <title>Infants hospitalized years apart are colonized by the same room-sourced microbial strains.</title>
        <authorList>
            <person name="Brooks B."/>
            <person name="Olm M.R."/>
            <person name="Firek B.A."/>
            <person name="Baker R."/>
            <person name="Thomas B.C."/>
            <person name="Morowitz M.J."/>
            <person name="Banfield J.F."/>
        </authorList>
    </citation>
    <scope>NUCLEOTIDE SEQUENCE [LARGE SCALE GENOMIC DNA]</scope>
    <source>
        <strain evidence="9">S2_006_000_R2_64</strain>
    </source>
</reference>
<keyword evidence="6" id="KW-1133">Transmembrane helix</keyword>
<evidence type="ECO:0000256" key="6">
    <source>
        <dbReference type="ARBA" id="ARBA00022989"/>
    </source>
</evidence>
<evidence type="ECO:0000256" key="7">
    <source>
        <dbReference type="ARBA" id="ARBA00023136"/>
    </source>
</evidence>
<evidence type="ECO:0000313" key="9">
    <source>
        <dbReference type="EMBL" id="PZP55241.1"/>
    </source>
</evidence>
<dbReference type="PANTHER" id="PTHR48090:SF3">
    <property type="entry name" value="UNDECAPRENYL-PHOSPHATE 4-DEOXY-4-FORMAMIDO-L-ARABINOSE TRANSFERASE"/>
    <property type="match status" value="1"/>
</dbReference>
<sequence length="244" mass="27559">MVLNPHSISVVIPAYNEADNIGLLVSEIIEKTENIPLAEIIIVDDGSTDNISATIEQLKPNASLIRLLRHSLRSGQSAALYTGIQAARSELIVTMDGDGQNDPVDIQTLYKEWLAHPKPPMAMIAGQRRKRMDTMLKKFTSQAGNGIRSFLLKDGVRDTGCSLKLFRREDYLRLPYFNHMHRFLPALFLRDGGCVILADVSHRPRRKGVSKYGFWDRLWAGIFDIFGVLWLKARARKTIIVTEE</sequence>
<feature type="domain" description="Glycosyltransferase 2-like" evidence="8">
    <location>
        <begin position="9"/>
        <end position="170"/>
    </location>
</feature>
<dbReference type="Pfam" id="PF00535">
    <property type="entry name" value="Glycos_transf_2"/>
    <property type="match status" value="1"/>
</dbReference>
<gene>
    <name evidence="9" type="ORF">DI586_07525</name>
</gene>
<dbReference type="EMBL" id="QFOT01000080">
    <property type="protein sequence ID" value="PZP55241.1"/>
    <property type="molecule type" value="Genomic_DNA"/>
</dbReference>
<comment type="caution">
    <text evidence="9">The sequence shown here is derived from an EMBL/GenBank/DDBJ whole genome shotgun (WGS) entry which is preliminary data.</text>
</comment>
<keyword evidence="1" id="KW-1003">Cell membrane</keyword>
<keyword evidence="7" id="KW-0472">Membrane</keyword>
<dbReference type="InterPro" id="IPR050256">
    <property type="entry name" value="Glycosyltransferase_2"/>
</dbReference>
<name>A0A2W5FH50_9BACT</name>
<organism evidence="9 10">
    <name type="scientific">Micavibrio aeruginosavorus</name>
    <dbReference type="NCBI Taxonomy" id="349221"/>
    <lineage>
        <taxon>Bacteria</taxon>
        <taxon>Pseudomonadati</taxon>
        <taxon>Bdellovibrionota</taxon>
        <taxon>Bdellovibrionia</taxon>
        <taxon>Bdellovibrionales</taxon>
        <taxon>Pseudobdellovibrionaceae</taxon>
        <taxon>Micavibrio</taxon>
    </lineage>
</organism>
<keyword evidence="2 9" id="KW-0328">Glycosyltransferase</keyword>
<evidence type="ECO:0000256" key="3">
    <source>
        <dbReference type="ARBA" id="ARBA00022679"/>
    </source>
</evidence>
<evidence type="ECO:0000256" key="1">
    <source>
        <dbReference type="ARBA" id="ARBA00022475"/>
    </source>
</evidence>
<dbReference type="FunFam" id="3.90.550.10:FF:000170">
    <property type="entry name" value="Dolichol-phosphate mannosyltransferase"/>
    <property type="match status" value="1"/>
</dbReference>
<dbReference type="GO" id="GO:0099621">
    <property type="term" value="F:undecaprenyl-phosphate 4-deoxy-4-formamido-L-arabinose transferase activity"/>
    <property type="evidence" value="ECO:0007669"/>
    <property type="project" value="TreeGrafter"/>
</dbReference>
<evidence type="ECO:0000313" key="10">
    <source>
        <dbReference type="Proteomes" id="UP000249739"/>
    </source>
</evidence>
<keyword evidence="4" id="KW-0812">Transmembrane</keyword>
<dbReference type="SUPFAM" id="SSF53448">
    <property type="entry name" value="Nucleotide-diphospho-sugar transferases"/>
    <property type="match status" value="1"/>
</dbReference>
<protein>
    <submittedName>
        <fullName evidence="9">Dolichol-phosphate mannosyltransferase</fullName>
    </submittedName>
</protein>
<evidence type="ECO:0000256" key="4">
    <source>
        <dbReference type="ARBA" id="ARBA00022692"/>
    </source>
</evidence>
<evidence type="ECO:0000256" key="5">
    <source>
        <dbReference type="ARBA" id="ARBA00022985"/>
    </source>
</evidence>
<proteinExistence type="predicted"/>
<dbReference type="InterPro" id="IPR001173">
    <property type="entry name" value="Glyco_trans_2-like"/>
</dbReference>
<dbReference type="GO" id="GO:0005886">
    <property type="term" value="C:plasma membrane"/>
    <property type="evidence" value="ECO:0007669"/>
    <property type="project" value="TreeGrafter"/>
</dbReference>
<dbReference type="InterPro" id="IPR029044">
    <property type="entry name" value="Nucleotide-diphossugar_trans"/>
</dbReference>
<dbReference type="AlphaFoldDB" id="A0A2W5FH50"/>
<keyword evidence="5" id="KW-0448">Lipopolysaccharide biosynthesis</keyword>
<keyword evidence="3 9" id="KW-0808">Transferase</keyword>
<evidence type="ECO:0000256" key="2">
    <source>
        <dbReference type="ARBA" id="ARBA00022676"/>
    </source>
</evidence>
<evidence type="ECO:0000259" key="8">
    <source>
        <dbReference type="Pfam" id="PF00535"/>
    </source>
</evidence>
<dbReference type="GO" id="GO:0009103">
    <property type="term" value="P:lipopolysaccharide biosynthetic process"/>
    <property type="evidence" value="ECO:0007669"/>
    <property type="project" value="UniProtKB-KW"/>
</dbReference>
<dbReference type="Proteomes" id="UP000249739">
    <property type="component" value="Unassembled WGS sequence"/>
</dbReference>
<dbReference type="CDD" id="cd04179">
    <property type="entry name" value="DPM_DPG-synthase_like"/>
    <property type="match status" value="1"/>
</dbReference>
<dbReference type="PANTHER" id="PTHR48090">
    <property type="entry name" value="UNDECAPRENYL-PHOSPHATE 4-DEOXY-4-FORMAMIDO-L-ARABINOSE TRANSFERASE-RELATED"/>
    <property type="match status" value="1"/>
</dbReference>